<dbReference type="PANTHER" id="PTHR22771:SF4">
    <property type="entry name" value="CULLIN 7-RELATED"/>
    <property type="match status" value="1"/>
</dbReference>
<dbReference type="PROSITE" id="PS51284">
    <property type="entry name" value="DOC"/>
    <property type="match status" value="1"/>
</dbReference>
<dbReference type="EMBL" id="JACEEZ010022299">
    <property type="protein sequence ID" value="KAG0712561.1"/>
    <property type="molecule type" value="Genomic_DNA"/>
</dbReference>
<keyword evidence="6 9" id="KW-0863">Zinc-finger</keyword>
<dbReference type="Gene3D" id="3.30.60.90">
    <property type="match status" value="1"/>
</dbReference>
<dbReference type="InterPro" id="IPR004939">
    <property type="entry name" value="APC_su10/DOC_dom"/>
</dbReference>
<feature type="repeat" description="RCC1" evidence="10">
    <location>
        <begin position="360"/>
        <end position="411"/>
    </location>
</feature>
<dbReference type="GO" id="GO:0005737">
    <property type="term" value="C:cytoplasm"/>
    <property type="evidence" value="ECO:0007669"/>
    <property type="project" value="UniProtKB-SubCell"/>
</dbReference>
<sequence length="488" mass="53678">MVVRPDRTVDWHRKGGTYWVRYIHIELLDQSPPPLASNGPIRVGDKVRVKSSVVIPKYKWGSVNHRNIGVVTSVSTNGQDLIVDFPQQPNWQGLVSEMEVVPSCHLSVTCDGCGVSPITGARMKCKVCDNFDYCEECYQTKRSHRHLFNRIAEPGSAAVYAGPPGRGRFQKKEGILGGSDGTVEDWHRCVRNLSVSSRENWAHRLIDGTGSYWQSCGQEGKHWIRLEMQPNIAVEWLRLLVDPADSSYMPTHLVVSGGDSLAKMKELNMVRITPSDTWVTLLRSIKECLKYIEISIKQCKSGGIDCRVHGLAIMGKIVDDFGDPASSVSFLASDNEDVEDEITDMSRKSLTSIMSFEGEPKVLVWGLNDKDQLGGLKGSKVKMPVLSETLSSIRPLHVAGGSKSLFIVSQEGKVYACGEGTGGRLGLGHCSNIPVPRQVTALSQYVVKKVAVHSGGRHAMALTVDGKVRESKTAVLCSTTRLGWLTLY</sequence>
<dbReference type="SUPFAM" id="SSF50985">
    <property type="entry name" value="RCC1/BLIP-II"/>
    <property type="match status" value="1"/>
</dbReference>
<dbReference type="Gene3D" id="2.30.30.30">
    <property type="match status" value="1"/>
</dbReference>
<proteinExistence type="predicted"/>
<evidence type="ECO:0000256" key="1">
    <source>
        <dbReference type="ARBA" id="ARBA00004496"/>
    </source>
</evidence>
<dbReference type="SUPFAM" id="SSF49785">
    <property type="entry name" value="Galactose-binding domain-like"/>
    <property type="match status" value="1"/>
</dbReference>
<dbReference type="Gene3D" id="2.130.10.30">
    <property type="entry name" value="Regulator of chromosome condensation 1/beta-lactamase-inhibitor protein II"/>
    <property type="match status" value="1"/>
</dbReference>
<feature type="domain" description="ZZ-type" evidence="11">
    <location>
        <begin position="105"/>
        <end position="156"/>
    </location>
</feature>
<dbReference type="InterPro" id="IPR014722">
    <property type="entry name" value="Rib_uL2_dom2"/>
</dbReference>
<dbReference type="Gene3D" id="2.60.120.260">
    <property type="entry name" value="Galactose-binding domain-like"/>
    <property type="match status" value="1"/>
</dbReference>
<evidence type="ECO:0000259" key="12">
    <source>
        <dbReference type="PROSITE" id="PS51284"/>
    </source>
</evidence>
<evidence type="ECO:0000256" key="10">
    <source>
        <dbReference type="PROSITE-ProRule" id="PRU00235"/>
    </source>
</evidence>
<evidence type="ECO:0000259" key="11">
    <source>
        <dbReference type="PROSITE" id="PS50135"/>
    </source>
</evidence>
<comment type="caution">
    <text evidence="13">The sequence shown here is derived from an EMBL/GenBank/DDBJ whole genome shotgun (WGS) entry which is preliminary data.</text>
</comment>
<dbReference type="SMART" id="SM01337">
    <property type="entry name" value="APC10"/>
    <property type="match status" value="1"/>
</dbReference>
<organism evidence="13 14">
    <name type="scientific">Chionoecetes opilio</name>
    <name type="common">Atlantic snow crab</name>
    <name type="synonym">Cancer opilio</name>
    <dbReference type="NCBI Taxonomy" id="41210"/>
    <lineage>
        <taxon>Eukaryota</taxon>
        <taxon>Metazoa</taxon>
        <taxon>Ecdysozoa</taxon>
        <taxon>Arthropoda</taxon>
        <taxon>Crustacea</taxon>
        <taxon>Multicrustacea</taxon>
        <taxon>Malacostraca</taxon>
        <taxon>Eumalacostraca</taxon>
        <taxon>Eucarida</taxon>
        <taxon>Decapoda</taxon>
        <taxon>Pleocyemata</taxon>
        <taxon>Brachyura</taxon>
        <taxon>Eubrachyura</taxon>
        <taxon>Majoidea</taxon>
        <taxon>Majidae</taxon>
        <taxon>Chionoecetes</taxon>
    </lineage>
</organism>
<name>A0A8J5CGP1_CHIOP</name>
<dbReference type="PROSITE" id="PS50135">
    <property type="entry name" value="ZF_ZZ_2"/>
    <property type="match status" value="1"/>
</dbReference>
<keyword evidence="7" id="KW-0833">Ubl conjugation pathway</keyword>
<dbReference type="AlphaFoldDB" id="A0A8J5CGP1"/>
<dbReference type="PROSITE" id="PS50012">
    <property type="entry name" value="RCC1_3"/>
    <property type="match status" value="2"/>
</dbReference>
<evidence type="ECO:0000313" key="13">
    <source>
        <dbReference type="EMBL" id="KAG0712561.1"/>
    </source>
</evidence>
<dbReference type="GO" id="GO:0016567">
    <property type="term" value="P:protein ubiquitination"/>
    <property type="evidence" value="ECO:0007669"/>
    <property type="project" value="UniProtKB-UniPathway"/>
</dbReference>
<gene>
    <name evidence="13" type="primary">HERC2_4</name>
    <name evidence="13" type="ORF">GWK47_018231</name>
</gene>
<keyword evidence="3" id="KW-0963">Cytoplasm</keyword>
<evidence type="ECO:0000313" key="14">
    <source>
        <dbReference type="Proteomes" id="UP000770661"/>
    </source>
</evidence>
<dbReference type="Pfam" id="PF11515">
    <property type="entry name" value="Cul7"/>
    <property type="match status" value="1"/>
</dbReference>
<dbReference type="Proteomes" id="UP000770661">
    <property type="component" value="Unassembled WGS sequence"/>
</dbReference>
<keyword evidence="14" id="KW-1185">Reference proteome</keyword>
<feature type="domain" description="DOC" evidence="12">
    <location>
        <begin position="163"/>
        <end position="340"/>
    </location>
</feature>
<dbReference type="Pfam" id="PF00569">
    <property type="entry name" value="ZZ"/>
    <property type="match status" value="1"/>
</dbReference>
<dbReference type="GO" id="GO:0008270">
    <property type="term" value="F:zinc ion binding"/>
    <property type="evidence" value="ECO:0007669"/>
    <property type="project" value="UniProtKB-KW"/>
</dbReference>
<protein>
    <submittedName>
        <fullName evidence="13">E3 ubiquitin-protein ligase HERC2</fullName>
    </submittedName>
</protein>
<dbReference type="InterPro" id="IPR043145">
    <property type="entry name" value="Znf_ZZ_sf"/>
</dbReference>
<evidence type="ECO:0000256" key="8">
    <source>
        <dbReference type="ARBA" id="ARBA00022833"/>
    </source>
</evidence>
<dbReference type="OrthoDB" id="6370670at2759"/>
<dbReference type="InterPro" id="IPR021097">
    <property type="entry name" value="CPH_domain"/>
</dbReference>
<dbReference type="Pfam" id="PF03256">
    <property type="entry name" value="ANAPC10"/>
    <property type="match status" value="1"/>
</dbReference>
<dbReference type="InterPro" id="IPR045093">
    <property type="entry name" value="Cullin"/>
</dbReference>
<keyword evidence="4" id="KW-0808">Transferase</keyword>
<keyword evidence="8" id="KW-0862">Zinc</keyword>
<evidence type="ECO:0000256" key="6">
    <source>
        <dbReference type="ARBA" id="ARBA00022771"/>
    </source>
</evidence>
<evidence type="ECO:0000256" key="9">
    <source>
        <dbReference type="PROSITE-ProRule" id="PRU00228"/>
    </source>
</evidence>
<feature type="repeat" description="RCC1" evidence="10">
    <location>
        <begin position="412"/>
        <end position="465"/>
    </location>
</feature>
<evidence type="ECO:0000256" key="2">
    <source>
        <dbReference type="ARBA" id="ARBA00004906"/>
    </source>
</evidence>
<evidence type="ECO:0000256" key="5">
    <source>
        <dbReference type="ARBA" id="ARBA00022723"/>
    </source>
</evidence>
<evidence type="ECO:0000256" key="4">
    <source>
        <dbReference type="ARBA" id="ARBA00022679"/>
    </source>
</evidence>
<evidence type="ECO:0000256" key="7">
    <source>
        <dbReference type="ARBA" id="ARBA00022786"/>
    </source>
</evidence>
<dbReference type="PANTHER" id="PTHR22771">
    <property type="entry name" value="CULLIN AND GALACTOSE-BINDING DOMAIN-CONTAINING"/>
    <property type="match status" value="1"/>
</dbReference>
<dbReference type="InterPro" id="IPR000408">
    <property type="entry name" value="Reg_chr_condens"/>
</dbReference>
<reference evidence="13" key="1">
    <citation type="submission" date="2020-07" db="EMBL/GenBank/DDBJ databases">
        <title>The High-quality genome of the commercially important snow crab, Chionoecetes opilio.</title>
        <authorList>
            <person name="Jeong J.-H."/>
            <person name="Ryu S."/>
        </authorList>
    </citation>
    <scope>NUCLEOTIDE SEQUENCE</scope>
    <source>
        <strain evidence="13">MADBK_172401_WGS</strain>
        <tissue evidence="13">Digestive gland</tissue>
    </source>
</reference>
<evidence type="ECO:0000256" key="3">
    <source>
        <dbReference type="ARBA" id="ARBA00022490"/>
    </source>
</evidence>
<dbReference type="InterPro" id="IPR000433">
    <property type="entry name" value="Znf_ZZ"/>
</dbReference>
<dbReference type="Pfam" id="PF00415">
    <property type="entry name" value="RCC1"/>
    <property type="match status" value="1"/>
</dbReference>
<dbReference type="InterPro" id="IPR009091">
    <property type="entry name" value="RCC1/BLIP-II"/>
</dbReference>
<dbReference type="SMART" id="SM00291">
    <property type="entry name" value="ZnF_ZZ"/>
    <property type="match status" value="1"/>
</dbReference>
<keyword evidence="5" id="KW-0479">Metal-binding</keyword>
<dbReference type="GO" id="GO:0016740">
    <property type="term" value="F:transferase activity"/>
    <property type="evidence" value="ECO:0007669"/>
    <property type="project" value="UniProtKB-KW"/>
</dbReference>
<comment type="pathway">
    <text evidence="2">Protein modification; protein ubiquitination.</text>
</comment>
<dbReference type="SUPFAM" id="SSF57850">
    <property type="entry name" value="RING/U-box"/>
    <property type="match status" value="1"/>
</dbReference>
<accession>A0A8J5CGP1</accession>
<dbReference type="UniPathway" id="UPA00143"/>
<dbReference type="InterPro" id="IPR008979">
    <property type="entry name" value="Galactose-bd-like_sf"/>
</dbReference>
<comment type="subcellular location">
    <subcellularLocation>
        <location evidence="1">Cytoplasm</location>
    </subcellularLocation>
</comment>